<feature type="region of interest" description="Disordered" evidence="1">
    <location>
        <begin position="43"/>
        <end position="82"/>
    </location>
</feature>
<gene>
    <name evidence="2" type="ORF">F6X53_19885</name>
</gene>
<organism evidence="2 3">
    <name type="scientific">Methylobacterium soli</name>
    <dbReference type="NCBI Taxonomy" id="553447"/>
    <lineage>
        <taxon>Bacteria</taxon>
        <taxon>Pseudomonadati</taxon>
        <taxon>Pseudomonadota</taxon>
        <taxon>Alphaproteobacteria</taxon>
        <taxon>Hyphomicrobiales</taxon>
        <taxon>Methylobacteriaceae</taxon>
        <taxon>Methylobacterium</taxon>
    </lineage>
</organism>
<name>A0A6L3SW54_9HYPH</name>
<evidence type="ECO:0000256" key="1">
    <source>
        <dbReference type="SAM" id="MobiDB-lite"/>
    </source>
</evidence>
<evidence type="ECO:0000313" key="2">
    <source>
        <dbReference type="EMBL" id="KAB1077149.1"/>
    </source>
</evidence>
<dbReference type="EMBL" id="VZZK01000023">
    <property type="protein sequence ID" value="KAB1077149.1"/>
    <property type="molecule type" value="Genomic_DNA"/>
</dbReference>
<evidence type="ECO:0000313" key="3">
    <source>
        <dbReference type="Proteomes" id="UP000474159"/>
    </source>
</evidence>
<dbReference type="AlphaFoldDB" id="A0A6L3SW54"/>
<accession>A0A6L3SW54</accession>
<keyword evidence="3" id="KW-1185">Reference proteome</keyword>
<protein>
    <submittedName>
        <fullName evidence="2">Uncharacterized protein</fullName>
    </submittedName>
</protein>
<reference evidence="2 3" key="1">
    <citation type="submission" date="2019-09" db="EMBL/GenBank/DDBJ databases">
        <title>YIM 48816 draft genome.</title>
        <authorList>
            <person name="Jiang L."/>
        </authorList>
    </citation>
    <scope>NUCLEOTIDE SEQUENCE [LARGE SCALE GENOMIC DNA]</scope>
    <source>
        <strain evidence="2 3">YIM 48816</strain>
    </source>
</reference>
<dbReference type="Proteomes" id="UP000474159">
    <property type="component" value="Unassembled WGS sequence"/>
</dbReference>
<comment type="caution">
    <text evidence="2">The sequence shown here is derived from an EMBL/GenBank/DDBJ whole genome shotgun (WGS) entry which is preliminary data.</text>
</comment>
<dbReference type="OrthoDB" id="7997095at2"/>
<sequence>MTWYAVRPKDPADPRWPIPTSPVITLKAKDPDEARAKFVQAYPTHPFGTPASPVPDAGISGFRDDPAALLIEETDEPPSPKG</sequence>
<proteinExistence type="predicted"/>